<feature type="domain" description="TPPC8 third Ig-like" evidence="5">
    <location>
        <begin position="1111"/>
        <end position="1308"/>
    </location>
</feature>
<dbReference type="EMBL" id="JH431738">
    <property type="status" value="NOT_ANNOTATED_CDS"/>
    <property type="molecule type" value="Genomic_DNA"/>
</dbReference>
<evidence type="ECO:0000259" key="4">
    <source>
        <dbReference type="Pfam" id="PF24545"/>
    </source>
</evidence>
<dbReference type="InterPro" id="IPR057651">
    <property type="entry name" value="Ig_TPPC8_C"/>
</dbReference>
<dbReference type="InterPro" id="IPR058541">
    <property type="entry name" value="Ig_TPPC8_1st"/>
</dbReference>
<feature type="compositionally biased region" description="Polar residues" evidence="1">
    <location>
        <begin position="235"/>
        <end position="249"/>
    </location>
</feature>
<dbReference type="Pfam" id="PF24546">
    <property type="entry name" value="Ig_TPPC8_3rd"/>
    <property type="match status" value="1"/>
</dbReference>
<proteinExistence type="predicted"/>
<feature type="region of interest" description="Disordered" evidence="1">
    <location>
        <begin position="270"/>
        <end position="301"/>
    </location>
</feature>
<reference evidence="6" key="2">
    <citation type="submission" date="2015-02" db="UniProtKB">
        <authorList>
            <consortium name="EnsemblMetazoa"/>
        </authorList>
    </citation>
    <scope>IDENTIFICATION</scope>
</reference>
<evidence type="ECO:0000259" key="3">
    <source>
        <dbReference type="Pfam" id="PF24544"/>
    </source>
</evidence>
<reference evidence="7" key="1">
    <citation type="submission" date="2011-05" db="EMBL/GenBank/DDBJ databases">
        <authorList>
            <person name="Richards S.R."/>
            <person name="Qu J."/>
            <person name="Jiang H."/>
            <person name="Jhangiani S.N."/>
            <person name="Agravi P."/>
            <person name="Goodspeed R."/>
            <person name="Gross S."/>
            <person name="Mandapat C."/>
            <person name="Jackson L."/>
            <person name="Mathew T."/>
            <person name="Pu L."/>
            <person name="Thornton R."/>
            <person name="Saada N."/>
            <person name="Wilczek-Boney K.B."/>
            <person name="Lee S."/>
            <person name="Kovar C."/>
            <person name="Wu Y."/>
            <person name="Scherer S.E."/>
            <person name="Worley K.C."/>
            <person name="Muzny D.M."/>
            <person name="Gibbs R."/>
        </authorList>
    </citation>
    <scope>NUCLEOTIDE SEQUENCE</scope>
    <source>
        <strain evidence="7">Brora</strain>
    </source>
</reference>
<dbReference type="Proteomes" id="UP000014500">
    <property type="component" value="Unassembled WGS sequence"/>
</dbReference>
<name>T1J0M8_STRMM</name>
<dbReference type="PANTHER" id="PTHR12975:SF6">
    <property type="entry name" value="TRAFFICKING PROTEIN PARTICLE COMPLEX SUBUNIT 8"/>
    <property type="match status" value="1"/>
</dbReference>
<dbReference type="EnsemblMetazoa" id="SMAR007082-RA">
    <property type="protein sequence ID" value="SMAR007082-PA"/>
    <property type="gene ID" value="SMAR007082"/>
</dbReference>
<dbReference type="HOGENOM" id="CLU_004823_2_0_1"/>
<sequence length="1510" mass="169738">MAQCKQTPQEFIQNVFSPSVAVLCSADAENVCQKNNLSFEELVQPFCRLTSEAALKVPPNQSISVRNLRIVIKDLNCQLPQVSVIKKILNDSVSSSNSGHDGSRSVAIKKGNYELQLPTSLPWFESYRECFFDIIYPSDHEFTKHFLACLFVVSTSHPNPNAELVKLSQQQHQIQHQNPGKPPKWFSPNTLKAYVLLHDITDGEQYDAEAAFQSMKSAFPGSFCHLLQINSQPLDENQSLHSTSGSQDGAQPPDPWSQFLIRKIDQYVKDQGSDYDSSPRTPQEDNIFPNKVTEGDPELENNHIPEEGTEMTEELMLNPQDIDVNTISHPLTPEEPPITFKMVSDKSNLKIECVNEKDTPLASFIANNKVVYPQEIPAAPRPHGLCLTVSDLDRIRIFIHEFAVRGLITHVERQIKLLTETMATSRKKFHRSLLNATKKWLVGNKPGYQGPNAPTNTVVYSPEATELQVRKLGDLAFMFQHYELAYQAFHAAKQDFNSDQAWLHYAGALEMAALAIFMLGSNSQRPYPIHYMENAVNTYLNICKLPHFATRCTLLSSECLKSKNLFSEAAMQLIKMTCEDSDLQSALLLEQAAYCFTAMQSTMVRKYAFHMVLAGYRFNKAGQRKHALRAYKHAYQAYQNRNWSLAEDHINFSIGRQSYNLKMLEQALLAFQNLLKENSLQPISQQTSFLKEYLFIYNLMPPTDTTEDGTDLFLPLPIIDCQEIKIVLGNMPSALKRDGVTEALSVSFEDDEADDEMWFKLEELTVEQVQGSVSPLFKPSIQRLTGRTNNFERPLAVVTEPILVEIPMKNPLSIPLMLTDIKLLWKFQKTNKEAADLPSISNEAVTNVASDTIKTQVISNLELDSCQTAKVHLQLTPMESGKLNILGISYNLSIFDLNQSTEIGENRTTNSTTAQGKQYFKIRGPRLNNTKAEKTSQTYGPDFRLDPVVVPPMPSLGVNFHKFPTTMLCGEIQQVNVEFVNNSQLPIAQLHLCFSAPQYFSFGSDLCSTNDSFHSASTFTSNHSTDTFAYVDSVDKSLKTTGIPTLQRVSRVPVWLSLDKFTHLPAGASCKLPLWVRAPDQAGKHKLSFLFYYESDGKNSKMRNRVLRHSVAIDVINSLNIEAIAIRSHGEANDSGISLSVAMEVENTNDIPDQDYMEINLMQISSASKFWTLESMSISSRQQICIKPRESAHLCFRAVHLKPKDLKANTDQTLIFSNIAFNEREINSSLTPCSDFCHRSRVSFPDVTSEEYIFQSQPASYSAPTSLADEQFKALESTLRVRLSLIILWKAIVNSDSYRSSVMGQHHIFIDNINSLVSTAPEVKQAADKPFRIIPDPERPLPPPRPQASLLVLTQLVQCTMLHPDQVEHPFDVSRTCSVYVNLVLYNCSHLSLQVVVDTSKTSDSFPLQNGPIGQQPSGYLATYQASVATNFAWVGSTLISLPSLMPRESRKIQLRAAFYAPGTYNMGSVYVGVRRVTSPEEQLTQQRPCPPSLMLVKSVTMELKSYRFL</sequence>
<dbReference type="Pfam" id="PF24545">
    <property type="entry name" value="Ig_TPPC8_1st"/>
    <property type="match status" value="1"/>
</dbReference>
<feature type="domain" description="TPPC8 first Ig-like" evidence="4">
    <location>
        <begin position="750"/>
        <end position="968"/>
    </location>
</feature>
<feature type="domain" description="TPPC8 second Ig-like" evidence="3">
    <location>
        <begin position="969"/>
        <end position="1107"/>
    </location>
</feature>
<feature type="region of interest" description="Disordered" evidence="1">
    <location>
        <begin position="235"/>
        <end position="256"/>
    </location>
</feature>
<dbReference type="STRING" id="126957.T1J0M8"/>
<evidence type="ECO:0000313" key="6">
    <source>
        <dbReference type="EnsemblMetazoa" id="SMAR007082-PA"/>
    </source>
</evidence>
<dbReference type="PANTHER" id="PTHR12975">
    <property type="entry name" value="TRANSPORT PROTEIN TRAPP"/>
    <property type="match status" value="1"/>
</dbReference>
<dbReference type="Pfam" id="PF24542">
    <property type="entry name" value="Ig_TPPC8_C"/>
    <property type="match status" value="1"/>
</dbReference>
<dbReference type="OMA" id="GHTISMW"/>
<dbReference type="PhylomeDB" id="T1J0M8"/>
<evidence type="ECO:0000313" key="7">
    <source>
        <dbReference type="Proteomes" id="UP000014500"/>
    </source>
</evidence>
<dbReference type="InterPro" id="IPR024420">
    <property type="entry name" value="TRAPP_III_complex_Trs85"/>
</dbReference>
<evidence type="ECO:0008006" key="8">
    <source>
        <dbReference type="Google" id="ProtNLM"/>
    </source>
</evidence>
<dbReference type="InterPro" id="IPR058538">
    <property type="entry name" value="Ig_TPPC8_2nd"/>
</dbReference>
<organism evidence="6 7">
    <name type="scientific">Strigamia maritima</name>
    <name type="common">European centipede</name>
    <name type="synonym">Geophilus maritimus</name>
    <dbReference type="NCBI Taxonomy" id="126957"/>
    <lineage>
        <taxon>Eukaryota</taxon>
        <taxon>Metazoa</taxon>
        <taxon>Ecdysozoa</taxon>
        <taxon>Arthropoda</taxon>
        <taxon>Myriapoda</taxon>
        <taxon>Chilopoda</taxon>
        <taxon>Pleurostigmophora</taxon>
        <taxon>Geophilomorpha</taxon>
        <taxon>Linotaeniidae</taxon>
        <taxon>Strigamia</taxon>
    </lineage>
</organism>
<evidence type="ECO:0000256" key="1">
    <source>
        <dbReference type="SAM" id="MobiDB-lite"/>
    </source>
</evidence>
<dbReference type="GO" id="GO:1990072">
    <property type="term" value="C:TRAPPIII protein complex"/>
    <property type="evidence" value="ECO:0007669"/>
    <property type="project" value="TreeGrafter"/>
</dbReference>
<feature type="domain" description="TPPC8 C-terminal Ig-like" evidence="2">
    <location>
        <begin position="1356"/>
        <end position="1474"/>
    </location>
</feature>
<keyword evidence="7" id="KW-1185">Reference proteome</keyword>
<evidence type="ECO:0000259" key="2">
    <source>
        <dbReference type="Pfam" id="PF24542"/>
    </source>
</evidence>
<evidence type="ECO:0000259" key="5">
    <source>
        <dbReference type="Pfam" id="PF24546"/>
    </source>
</evidence>
<dbReference type="Pfam" id="PF12739">
    <property type="entry name" value="TRAPPC-Trs85"/>
    <property type="match status" value="1"/>
</dbReference>
<accession>T1J0M8</accession>
<protein>
    <recommendedName>
        <fullName evidence="8">Trafficking protein particle complex subunit 8</fullName>
    </recommendedName>
</protein>
<dbReference type="Pfam" id="PF24544">
    <property type="entry name" value="Ig_TPPC8_2nd"/>
    <property type="match status" value="1"/>
</dbReference>
<dbReference type="eggNOG" id="KOG1938">
    <property type="taxonomic scope" value="Eukaryota"/>
</dbReference>
<dbReference type="InterPro" id="IPR058540">
    <property type="entry name" value="Ig_TPPC8_3rd"/>
</dbReference>